<feature type="transmembrane region" description="Helical" evidence="5">
    <location>
        <begin position="21"/>
        <end position="46"/>
    </location>
</feature>
<reference evidence="6 7" key="1">
    <citation type="submission" date="2019-03" db="EMBL/GenBank/DDBJ databases">
        <title>Genomic Encyclopedia of Archaeal and Bacterial Type Strains, Phase II (KMG-II): from individual species to whole genera.</title>
        <authorList>
            <person name="Goeker M."/>
        </authorList>
    </citation>
    <scope>NUCLEOTIDE SEQUENCE [LARGE SCALE GENOMIC DNA]</scope>
    <source>
        <strain evidence="6 7">DSM 22554</strain>
    </source>
</reference>
<feature type="transmembrane region" description="Helical" evidence="5">
    <location>
        <begin position="399"/>
        <end position="418"/>
    </location>
</feature>
<feature type="transmembrane region" description="Helical" evidence="5">
    <location>
        <begin position="273"/>
        <end position="291"/>
    </location>
</feature>
<feature type="transmembrane region" description="Helical" evidence="5">
    <location>
        <begin position="186"/>
        <end position="205"/>
    </location>
</feature>
<feature type="transmembrane region" description="Helical" evidence="5">
    <location>
        <begin position="89"/>
        <end position="116"/>
    </location>
</feature>
<sequence length="444" mass="49376">MKLPTLPGFDPQAFEKYFKNTGWLMMARVGTLLVKMLTGIAVANYLGSSGNGILNFPLALITFFMAASALGLDSYITRELLQRPQSKNVLLGTAFALRLSAGLIVLPLIYFTYFLINGLSSANPGVPFNFIAIVSFVCVIQSINIIDSYFQSQVQGRKIMIVQVIANIISALAKIILIFLAAPITWFIWALLADAAFLAIGYLWMYQKSNESVFHWKFDKSLAKYLLKMAWPLAFSAILVTLYMKIDQIMISSYLGSSALGIYSTVVSLSESWYFIPVATVSALFPAIMNARKHNEERYQNRLQNLYDLMSFISVGIAIIMTFASPLIYRILYKADYAAGAEVLAIHIWAGIFVFLGSASGQYLIAEGYTKLSLVRTAVGALVNIILNIWWIPIFGIKGAAWASLIAYAVATFYIVLIPRTRAQGIMMLKSIFQINLIRKLIKP</sequence>
<evidence type="ECO:0000256" key="3">
    <source>
        <dbReference type="ARBA" id="ARBA00022989"/>
    </source>
</evidence>
<organism evidence="6 7">
    <name type="scientific">Albibacterium bauzanense</name>
    <dbReference type="NCBI Taxonomy" id="653929"/>
    <lineage>
        <taxon>Bacteria</taxon>
        <taxon>Pseudomonadati</taxon>
        <taxon>Bacteroidota</taxon>
        <taxon>Sphingobacteriia</taxon>
        <taxon>Sphingobacteriales</taxon>
        <taxon>Sphingobacteriaceae</taxon>
        <taxon>Albibacterium</taxon>
    </lineage>
</organism>
<comment type="subcellular location">
    <subcellularLocation>
        <location evidence="1">Membrane</location>
        <topology evidence="1">Multi-pass membrane protein</topology>
    </subcellularLocation>
</comment>
<evidence type="ECO:0000256" key="5">
    <source>
        <dbReference type="SAM" id="Phobius"/>
    </source>
</evidence>
<dbReference type="EMBL" id="SMGO01000002">
    <property type="protein sequence ID" value="TCK82788.1"/>
    <property type="molecule type" value="Genomic_DNA"/>
</dbReference>
<dbReference type="RefSeq" id="WP_132222917.1">
    <property type="nucleotide sequence ID" value="NZ_SMGO01000002.1"/>
</dbReference>
<feature type="transmembrane region" description="Helical" evidence="5">
    <location>
        <begin position="58"/>
        <end position="77"/>
    </location>
</feature>
<proteinExistence type="predicted"/>
<feature type="transmembrane region" description="Helical" evidence="5">
    <location>
        <begin position="225"/>
        <end position="244"/>
    </location>
</feature>
<dbReference type="PANTHER" id="PTHR43424:SF1">
    <property type="entry name" value="LOCUS PUTATIVE PROTEIN 1-RELATED"/>
    <property type="match status" value="1"/>
</dbReference>
<gene>
    <name evidence="6" type="ORF">C8N28_1373</name>
</gene>
<name>A0A4R1LTY0_9SPHI</name>
<comment type="caution">
    <text evidence="6">The sequence shown here is derived from an EMBL/GenBank/DDBJ whole genome shotgun (WGS) entry which is preliminary data.</text>
</comment>
<accession>A0A4R1LTY0</accession>
<feature type="transmembrane region" description="Helical" evidence="5">
    <location>
        <begin position="373"/>
        <end position="393"/>
    </location>
</feature>
<protein>
    <submittedName>
        <fullName evidence="6">O-antigen/teichoic acid export membrane protein</fullName>
    </submittedName>
</protein>
<dbReference type="OrthoDB" id="88014at2"/>
<evidence type="ECO:0000313" key="7">
    <source>
        <dbReference type="Proteomes" id="UP000294616"/>
    </source>
</evidence>
<feature type="transmembrane region" description="Helical" evidence="5">
    <location>
        <begin position="312"/>
        <end position="332"/>
    </location>
</feature>
<keyword evidence="4 5" id="KW-0472">Membrane</keyword>
<dbReference type="GO" id="GO:0016020">
    <property type="term" value="C:membrane"/>
    <property type="evidence" value="ECO:0007669"/>
    <property type="project" value="UniProtKB-SubCell"/>
</dbReference>
<feature type="transmembrane region" description="Helical" evidence="5">
    <location>
        <begin position="128"/>
        <end position="147"/>
    </location>
</feature>
<dbReference type="AlphaFoldDB" id="A0A4R1LTY0"/>
<dbReference type="Pfam" id="PF01943">
    <property type="entry name" value="Polysacc_synt"/>
    <property type="match status" value="1"/>
</dbReference>
<dbReference type="CDD" id="cd13128">
    <property type="entry name" value="MATE_Wzx_like"/>
    <property type="match status" value="1"/>
</dbReference>
<feature type="transmembrane region" description="Helical" evidence="5">
    <location>
        <begin position="159"/>
        <end position="180"/>
    </location>
</feature>
<feature type="transmembrane region" description="Helical" evidence="5">
    <location>
        <begin position="344"/>
        <end position="366"/>
    </location>
</feature>
<evidence type="ECO:0000256" key="1">
    <source>
        <dbReference type="ARBA" id="ARBA00004141"/>
    </source>
</evidence>
<keyword evidence="7" id="KW-1185">Reference proteome</keyword>
<keyword evidence="3 5" id="KW-1133">Transmembrane helix</keyword>
<dbReference type="InterPro" id="IPR002797">
    <property type="entry name" value="Polysacc_synth"/>
</dbReference>
<evidence type="ECO:0000256" key="2">
    <source>
        <dbReference type="ARBA" id="ARBA00022692"/>
    </source>
</evidence>
<keyword evidence="2 5" id="KW-0812">Transmembrane</keyword>
<evidence type="ECO:0000313" key="6">
    <source>
        <dbReference type="EMBL" id="TCK82788.1"/>
    </source>
</evidence>
<evidence type="ECO:0000256" key="4">
    <source>
        <dbReference type="ARBA" id="ARBA00023136"/>
    </source>
</evidence>
<dbReference type="InterPro" id="IPR052556">
    <property type="entry name" value="PolySynth_Transporter"/>
</dbReference>
<dbReference type="PANTHER" id="PTHR43424">
    <property type="entry name" value="LOCUS PUTATIVE PROTEIN 1-RELATED"/>
    <property type="match status" value="1"/>
</dbReference>
<dbReference type="Proteomes" id="UP000294616">
    <property type="component" value="Unassembled WGS sequence"/>
</dbReference>